<organism evidence="4 5">
    <name type="scientific">Cyanobacterium aponinum 0216</name>
    <dbReference type="NCBI Taxonomy" id="2676140"/>
    <lineage>
        <taxon>Bacteria</taxon>
        <taxon>Bacillati</taxon>
        <taxon>Cyanobacteriota</taxon>
        <taxon>Cyanophyceae</taxon>
        <taxon>Oscillatoriophycideae</taxon>
        <taxon>Chroococcales</taxon>
        <taxon>Geminocystaceae</taxon>
        <taxon>Cyanobacterium</taxon>
    </lineage>
</organism>
<evidence type="ECO:0000256" key="1">
    <source>
        <dbReference type="SAM" id="Coils"/>
    </source>
</evidence>
<dbReference type="Proteomes" id="UP000437131">
    <property type="component" value="Unassembled WGS sequence"/>
</dbReference>
<protein>
    <submittedName>
        <fullName evidence="4">HlyD family efflux transporter periplasmic adaptor subunit</fullName>
    </submittedName>
</protein>
<feature type="coiled-coil region" evidence="1">
    <location>
        <begin position="400"/>
        <end position="427"/>
    </location>
</feature>
<dbReference type="GO" id="GO:1990281">
    <property type="term" value="C:efflux pump complex"/>
    <property type="evidence" value="ECO:0007669"/>
    <property type="project" value="TreeGrafter"/>
</dbReference>
<comment type="caution">
    <text evidence="4">The sequence shown here is derived from an EMBL/GenBank/DDBJ whole genome shotgun (WGS) entry which is preliminary data.</text>
</comment>
<feature type="coiled-coil region" evidence="1">
    <location>
        <begin position="329"/>
        <end position="366"/>
    </location>
</feature>
<proteinExistence type="predicted"/>
<keyword evidence="1" id="KW-0175">Coiled coil</keyword>
<sequence>MAESKYNGRQYQANNANDTLLTTPSTENNSSNGTAEGSIDLDTSNFEKDVILKPSPVWSRATIWSIVGVTTFAVVWASVAKIEQVVTAQGQLKPRQTVKEIQAPLNGVVKEVKVEDGDRIQKGESLLVFDSQASQAELESLQKIRNSLIQENKFYRTLFNAPLSPNIVEQEVIRLKLPPEISALALNRTALVTENQLYQMQLSEDSNIASLKPDQLARLQAAFAELDSRSRAAELEIEQLEKQLNQNQVQIEDAKKQLANDRRVLQEIEQRNRESITQAEESLRIDREILESILPLSEEGALATIQIERQKQQVQDRQRDLVDRRSNGIIELENQKQQVQTRLAEIQQLEEEKSRLLLDINQAQQEFQNTIAITEKDVRDRIAENKKRIAEIDSQINKVVVDNEKRIAELNSQISAAQQTIKYQELKAPVSGEVFDLQASPGFVPKSGQAEALLKIVPDPGPDNPLVAEVYVTNQDIGFVQPGQEADVRIDSFPYSEFGDIKGKVYFVASDALEPDQIYNFYRFPVKVELDAQNLMIRGEEVDLQSGMSVSVNIKVRENRTVLSLFTELFTKKVESLKQVR</sequence>
<dbReference type="RefSeq" id="WP_155084601.1">
    <property type="nucleotide sequence ID" value="NZ_WMIA01000028.1"/>
</dbReference>
<dbReference type="Gene3D" id="2.40.50.100">
    <property type="match status" value="1"/>
</dbReference>
<dbReference type="SUPFAM" id="SSF111369">
    <property type="entry name" value="HlyD-like secretion proteins"/>
    <property type="match status" value="1"/>
</dbReference>
<feature type="domain" description="AprE-like beta-barrel" evidence="3">
    <location>
        <begin position="466"/>
        <end position="556"/>
    </location>
</feature>
<dbReference type="AlphaFoldDB" id="A0A844GZJ9"/>
<name>A0A844GZJ9_9CHRO</name>
<dbReference type="Gene3D" id="2.40.30.170">
    <property type="match status" value="1"/>
</dbReference>
<feature type="coiled-coil region" evidence="1">
    <location>
        <begin position="216"/>
        <end position="271"/>
    </location>
</feature>
<gene>
    <name evidence="4" type="ORF">GGC33_16010</name>
</gene>
<dbReference type="Pfam" id="PF26002">
    <property type="entry name" value="Beta-barrel_AprE"/>
    <property type="match status" value="1"/>
</dbReference>
<reference evidence="4 5" key="1">
    <citation type="submission" date="2019-11" db="EMBL/GenBank/DDBJ databases">
        <title>Isolation of a new High Light Tolerant Cyanobacteria.</title>
        <authorList>
            <person name="Dobson Z."/>
            <person name="Vaughn N."/>
            <person name="Vaughn M."/>
            <person name="Fromme P."/>
            <person name="Mazor Y."/>
        </authorList>
    </citation>
    <scope>NUCLEOTIDE SEQUENCE [LARGE SCALE GENOMIC DNA]</scope>
    <source>
        <strain evidence="4 5">0216</strain>
    </source>
</reference>
<dbReference type="EMBL" id="WMIA01000028">
    <property type="protein sequence ID" value="MTF40421.1"/>
    <property type="molecule type" value="Genomic_DNA"/>
</dbReference>
<feature type="region of interest" description="Disordered" evidence="2">
    <location>
        <begin position="1"/>
        <end position="40"/>
    </location>
</feature>
<accession>A0A844GZJ9</accession>
<evidence type="ECO:0000259" key="3">
    <source>
        <dbReference type="Pfam" id="PF26002"/>
    </source>
</evidence>
<feature type="compositionally biased region" description="Polar residues" evidence="2">
    <location>
        <begin position="7"/>
        <end position="35"/>
    </location>
</feature>
<dbReference type="PRINTS" id="PR01490">
    <property type="entry name" value="RTXTOXIND"/>
</dbReference>
<dbReference type="InterPro" id="IPR058982">
    <property type="entry name" value="Beta-barrel_AprE"/>
</dbReference>
<dbReference type="PANTHER" id="PTHR30469">
    <property type="entry name" value="MULTIDRUG RESISTANCE PROTEIN MDTA"/>
    <property type="match status" value="1"/>
</dbReference>
<evidence type="ECO:0000256" key="2">
    <source>
        <dbReference type="SAM" id="MobiDB-lite"/>
    </source>
</evidence>
<dbReference type="PANTHER" id="PTHR30469:SF15">
    <property type="entry name" value="HLYD FAMILY OF SECRETION PROTEINS"/>
    <property type="match status" value="1"/>
</dbReference>
<evidence type="ECO:0000313" key="4">
    <source>
        <dbReference type="EMBL" id="MTF40421.1"/>
    </source>
</evidence>
<evidence type="ECO:0000313" key="5">
    <source>
        <dbReference type="Proteomes" id="UP000437131"/>
    </source>
</evidence>
<dbReference type="GO" id="GO:0015562">
    <property type="term" value="F:efflux transmembrane transporter activity"/>
    <property type="evidence" value="ECO:0007669"/>
    <property type="project" value="TreeGrafter"/>
</dbReference>